<feature type="domain" description="HAMP" evidence="8">
    <location>
        <begin position="312"/>
        <end position="364"/>
    </location>
</feature>
<proteinExistence type="inferred from homology"/>
<name>A0A4D6KKF5_9EURY</name>
<protein>
    <submittedName>
        <fullName evidence="9">Methyl-accepting chemotaxis protein</fullName>
    </submittedName>
</protein>
<dbReference type="AlphaFoldDB" id="A0A4D6KKF5"/>
<dbReference type="SUPFAM" id="SSF58104">
    <property type="entry name" value="Methyl-accepting chemotaxis protein (MCP) signaling domain"/>
    <property type="match status" value="1"/>
</dbReference>
<dbReference type="PROSITE" id="PS50111">
    <property type="entry name" value="CHEMOTAXIS_TRANSDUC_2"/>
    <property type="match status" value="1"/>
</dbReference>
<dbReference type="GO" id="GO:0016020">
    <property type="term" value="C:membrane"/>
    <property type="evidence" value="ECO:0007669"/>
    <property type="project" value="InterPro"/>
</dbReference>
<dbReference type="Gene3D" id="6.10.250.1910">
    <property type="match status" value="1"/>
</dbReference>
<keyword evidence="4" id="KW-0175">Coiled coil</keyword>
<dbReference type="KEGG" id="halz:E5139_08245"/>
<dbReference type="InterPro" id="IPR003660">
    <property type="entry name" value="HAMP_dom"/>
</dbReference>
<dbReference type="Pfam" id="PF00672">
    <property type="entry name" value="HAMP"/>
    <property type="match status" value="2"/>
</dbReference>
<evidence type="ECO:0000313" key="9">
    <source>
        <dbReference type="EMBL" id="QCD65626.1"/>
    </source>
</evidence>
<dbReference type="SMART" id="SM00304">
    <property type="entry name" value="HAMP"/>
    <property type="match status" value="3"/>
</dbReference>
<keyword evidence="1 3" id="KW-0807">Transducer</keyword>
<keyword evidence="6" id="KW-0812">Transmembrane</keyword>
<dbReference type="SMART" id="SM00283">
    <property type="entry name" value="MA"/>
    <property type="match status" value="1"/>
</dbReference>
<evidence type="ECO:0000256" key="3">
    <source>
        <dbReference type="PROSITE-ProRule" id="PRU00284"/>
    </source>
</evidence>
<evidence type="ECO:0000259" key="8">
    <source>
        <dbReference type="PROSITE" id="PS50885"/>
    </source>
</evidence>
<feature type="coiled-coil region" evidence="4">
    <location>
        <begin position="612"/>
        <end position="646"/>
    </location>
</feature>
<feature type="compositionally biased region" description="Basic and acidic residues" evidence="5">
    <location>
        <begin position="375"/>
        <end position="389"/>
    </location>
</feature>
<keyword evidence="6" id="KW-0472">Membrane</keyword>
<feature type="domain" description="HAMP" evidence="8">
    <location>
        <begin position="399"/>
        <end position="452"/>
    </location>
</feature>
<dbReference type="CDD" id="cd06225">
    <property type="entry name" value="HAMP"/>
    <property type="match status" value="2"/>
</dbReference>
<reference evidence="9 10" key="2">
    <citation type="submission" date="2019-04" db="EMBL/GenBank/DDBJ databases">
        <authorList>
            <person name="Yang S."/>
            <person name="Wei W."/>
        </authorList>
    </citation>
    <scope>NUCLEOTIDE SEQUENCE [LARGE SCALE GENOMIC DNA]</scope>
    <source>
        <strain evidence="10">ZP60</strain>
    </source>
</reference>
<dbReference type="Pfam" id="PF00015">
    <property type="entry name" value="MCPsignal"/>
    <property type="match status" value="1"/>
</dbReference>
<dbReference type="PANTHER" id="PTHR32089">
    <property type="entry name" value="METHYL-ACCEPTING CHEMOTAXIS PROTEIN MCPB"/>
    <property type="match status" value="1"/>
</dbReference>
<dbReference type="Gene3D" id="1.10.287.950">
    <property type="entry name" value="Methyl-accepting chemotaxis protein"/>
    <property type="match status" value="1"/>
</dbReference>
<evidence type="ECO:0000256" key="5">
    <source>
        <dbReference type="SAM" id="MobiDB-lite"/>
    </source>
</evidence>
<dbReference type="GeneID" id="42178919"/>
<evidence type="ECO:0000256" key="2">
    <source>
        <dbReference type="ARBA" id="ARBA00029447"/>
    </source>
</evidence>
<dbReference type="CDD" id="cd11386">
    <property type="entry name" value="MCP_signal"/>
    <property type="match status" value="1"/>
</dbReference>
<dbReference type="SUPFAM" id="SSF158472">
    <property type="entry name" value="HAMP domain-like"/>
    <property type="match status" value="1"/>
</dbReference>
<dbReference type="RefSeq" id="WP_015761991.1">
    <property type="nucleotide sequence ID" value="NZ_CP039375.1"/>
</dbReference>
<evidence type="ECO:0000256" key="6">
    <source>
        <dbReference type="SAM" id="Phobius"/>
    </source>
</evidence>
<evidence type="ECO:0000259" key="7">
    <source>
        <dbReference type="PROSITE" id="PS50111"/>
    </source>
</evidence>
<evidence type="ECO:0000256" key="1">
    <source>
        <dbReference type="ARBA" id="ARBA00023224"/>
    </source>
</evidence>
<accession>A0A4D6KKF5</accession>
<comment type="similarity">
    <text evidence="2">Belongs to the methyl-accepting chemotaxis (MCP) protein family.</text>
</comment>
<dbReference type="EMBL" id="CP039375">
    <property type="protein sequence ID" value="QCD65626.1"/>
    <property type="molecule type" value="Genomic_DNA"/>
</dbReference>
<evidence type="ECO:0000313" key="10">
    <source>
        <dbReference type="Proteomes" id="UP000297053"/>
    </source>
</evidence>
<keyword evidence="6" id="KW-1133">Transmembrane helix</keyword>
<organism evidence="9 10">
    <name type="scientific">Halomicrobium mukohataei</name>
    <dbReference type="NCBI Taxonomy" id="57705"/>
    <lineage>
        <taxon>Archaea</taxon>
        <taxon>Methanobacteriati</taxon>
        <taxon>Methanobacteriota</taxon>
        <taxon>Stenosarchaea group</taxon>
        <taxon>Halobacteria</taxon>
        <taxon>Halobacteriales</taxon>
        <taxon>Haloarculaceae</taxon>
        <taxon>Halomicrobium</taxon>
    </lineage>
</organism>
<dbReference type="Proteomes" id="UP000297053">
    <property type="component" value="Chromosome"/>
</dbReference>
<dbReference type="OMA" id="HADSINE"/>
<evidence type="ECO:0000256" key="4">
    <source>
        <dbReference type="SAM" id="Coils"/>
    </source>
</evidence>
<feature type="region of interest" description="Disordered" evidence="5">
    <location>
        <begin position="367"/>
        <end position="393"/>
    </location>
</feature>
<feature type="transmembrane region" description="Helical" evidence="6">
    <location>
        <begin position="21"/>
        <end position="45"/>
    </location>
</feature>
<dbReference type="GO" id="GO:0007165">
    <property type="term" value="P:signal transduction"/>
    <property type="evidence" value="ECO:0007669"/>
    <property type="project" value="UniProtKB-KW"/>
</dbReference>
<dbReference type="PANTHER" id="PTHR32089:SF112">
    <property type="entry name" value="LYSOZYME-LIKE PROTEIN-RELATED"/>
    <property type="match status" value="1"/>
</dbReference>
<sequence>MGDRLTRYSRLLTPSFVRQRYAAQFAISFLAVMLVIAGVGGMTYVQAEETVERSTTQQLEETSKLQGESIGSWVAEMRTSTRSVSSGEPLQSDRTAAAHILLQDQLLSEDIVSMHYVNRSQNRVVASTELPIEDRSLDEVDAPWTDAEVPEGPGENSHVWQSDRSYRSPVLNDRPVMAFASSVPQRPNSYVVVVSRIQPQLERIQGSNTDQRTTIVNENGETVLDIDRTVSTTEHSQQFETIRNGTVNGTTTRIGTDRVYAYATVPGTDWVAMTDVETSTAFAVRNDVAQSVGLLVVLGLLSLGVVGAVLGKRTISPLTRLRSQAEQMEAGDLDVDLDTGREDEIGRLYDSFDAMRNSLRRRITEAEEALEEAEESRSEAESAREEAEAARQQAEAVSQQLKEQATAYSDVMRAVADGDLTRRMDPDTDQEAMVEIATEFNAMIDQLESTVGSVMAFAEEVATASEEVSSGAGEIETTSQTVAERIQQISDGALRQNETLEETAGDMNNLSASIEEVASASATVANTAGETAERGKAGREAARSAIDDMAEIESRSDAAVEQMLELQSQMDEIGEIVDFITDIAEQTNLLALNANIEAAHADGSGEGFNVVADEVKNLAEETKTAAEQIETQIDELQNATDETVTDIRTTRDQISNGVETVREVSTTLQEIVDAIEDTNQGVQDISTTTDEQADATQRVVGQVDEVTDISQEVTESAEQVSAAAEEQTASVAEIASSAATLNERATTLADSLDAFTVAQQRQSTVDDESKADGGD</sequence>
<dbReference type="PROSITE" id="PS50885">
    <property type="entry name" value="HAMP"/>
    <property type="match status" value="2"/>
</dbReference>
<gene>
    <name evidence="9" type="ORF">E5139_08245</name>
</gene>
<reference evidence="9 10" key="1">
    <citation type="submission" date="2019-04" db="EMBL/GenBank/DDBJ databases">
        <title>Complete genome sequence of Arthrobacter sp. ZXY-2 associated with effective atrazine degradation and salt adaptation.</title>
        <authorList>
            <person name="Zhao X."/>
        </authorList>
    </citation>
    <scope>NUCLEOTIDE SEQUENCE [LARGE SCALE GENOMIC DNA]</scope>
    <source>
        <strain evidence="10">ZP60</strain>
    </source>
</reference>
<dbReference type="InterPro" id="IPR004089">
    <property type="entry name" value="MCPsignal_dom"/>
</dbReference>
<feature type="domain" description="Methyl-accepting transducer" evidence="7">
    <location>
        <begin position="471"/>
        <end position="707"/>
    </location>
</feature>